<evidence type="ECO:0000256" key="2">
    <source>
        <dbReference type="SAM" id="Phobius"/>
    </source>
</evidence>
<sequence>MITEGRRETAQGRRPVEAREGDQQVAVDGAEKRRPQVARRGSRRRTQQGRRDEAEKEENAHASRRRGRETLAIVLAEPEKENASSPFRKDTASQKSPSARPEKRRPLSTVALGSPPCTGELHFNAVRPSAARERETLIRRCLGADEAAKKGKKKRKKRGKKSPAPVLPVKQALPDDEDSEDEVPILEEDGQNQPPAKPSKPSKKSKGKAVQSKGGSDGVMKVKKTRRGLVVLSEDCHALAISSGLYSYECLVDKKIKTRHHKTAHPLQAWDVVPGARTLLTLKYNVNATLLRSLYSHLFLLSSSFSPPLFSRLLLSLLFFFLSLLFFFLSSLSLSSLLLFSSLLFFFLSSPSFSPLPLSLSPSSFSPLPLSVLSSFSLLFFSSFSPLQDL</sequence>
<protein>
    <submittedName>
        <fullName evidence="3">Uncharacterized protein</fullName>
    </submittedName>
</protein>
<feature type="region of interest" description="Disordered" evidence="1">
    <location>
        <begin position="1"/>
        <end position="131"/>
    </location>
</feature>
<feature type="compositionally biased region" description="Basic and acidic residues" evidence="1">
    <location>
        <begin position="77"/>
        <end position="92"/>
    </location>
</feature>
<evidence type="ECO:0000313" key="4">
    <source>
        <dbReference type="Proteomes" id="UP000283509"/>
    </source>
</evidence>
<organism evidence="3 4">
    <name type="scientific">Penaeus vannamei</name>
    <name type="common">Whiteleg shrimp</name>
    <name type="synonym">Litopenaeus vannamei</name>
    <dbReference type="NCBI Taxonomy" id="6689"/>
    <lineage>
        <taxon>Eukaryota</taxon>
        <taxon>Metazoa</taxon>
        <taxon>Ecdysozoa</taxon>
        <taxon>Arthropoda</taxon>
        <taxon>Crustacea</taxon>
        <taxon>Multicrustacea</taxon>
        <taxon>Malacostraca</taxon>
        <taxon>Eumalacostraca</taxon>
        <taxon>Eucarida</taxon>
        <taxon>Decapoda</taxon>
        <taxon>Dendrobranchiata</taxon>
        <taxon>Penaeoidea</taxon>
        <taxon>Penaeidae</taxon>
        <taxon>Penaeus</taxon>
    </lineage>
</organism>
<dbReference type="Proteomes" id="UP000283509">
    <property type="component" value="Unassembled WGS sequence"/>
</dbReference>
<dbReference type="EMBL" id="QCYY01001733">
    <property type="protein sequence ID" value="ROT75791.1"/>
    <property type="molecule type" value="Genomic_DNA"/>
</dbReference>
<keyword evidence="2" id="KW-0812">Transmembrane</keyword>
<feature type="transmembrane region" description="Helical" evidence="2">
    <location>
        <begin position="336"/>
        <end position="356"/>
    </location>
</feature>
<reference evidence="3 4" key="1">
    <citation type="submission" date="2018-04" db="EMBL/GenBank/DDBJ databases">
        <authorList>
            <person name="Zhang X."/>
            <person name="Yuan J."/>
            <person name="Li F."/>
            <person name="Xiang J."/>
        </authorList>
    </citation>
    <scope>NUCLEOTIDE SEQUENCE [LARGE SCALE GENOMIC DNA]</scope>
    <source>
        <tissue evidence="3">Muscle</tissue>
    </source>
</reference>
<accession>A0A3R7P598</accession>
<evidence type="ECO:0000313" key="3">
    <source>
        <dbReference type="EMBL" id="ROT75791.1"/>
    </source>
</evidence>
<gene>
    <name evidence="3" type="ORF">C7M84_005658</name>
</gene>
<feature type="region of interest" description="Disordered" evidence="1">
    <location>
        <begin position="147"/>
        <end position="218"/>
    </location>
</feature>
<comment type="caution">
    <text evidence="3">The sequence shown here is derived from an EMBL/GenBank/DDBJ whole genome shotgun (WGS) entry which is preliminary data.</text>
</comment>
<feature type="compositionally biased region" description="Basic and acidic residues" evidence="1">
    <location>
        <begin position="1"/>
        <end position="22"/>
    </location>
</feature>
<feature type="compositionally biased region" description="Basic and acidic residues" evidence="1">
    <location>
        <begin position="49"/>
        <end position="61"/>
    </location>
</feature>
<feature type="compositionally biased region" description="Basic residues" evidence="1">
    <location>
        <begin position="35"/>
        <end position="48"/>
    </location>
</feature>
<proteinExistence type="predicted"/>
<evidence type="ECO:0000256" key="1">
    <source>
        <dbReference type="SAM" id="MobiDB-lite"/>
    </source>
</evidence>
<feature type="compositionally biased region" description="Basic residues" evidence="1">
    <location>
        <begin position="150"/>
        <end position="161"/>
    </location>
</feature>
<name>A0A3R7P598_PENVA</name>
<feature type="compositionally biased region" description="Acidic residues" evidence="1">
    <location>
        <begin position="174"/>
        <end position="190"/>
    </location>
</feature>
<reference evidence="3 4" key="2">
    <citation type="submission" date="2019-01" db="EMBL/GenBank/DDBJ databases">
        <title>The decoding of complex shrimp genome reveals the adaptation for benthos swimmer, frequently molting mechanism and breeding impact on genome.</title>
        <authorList>
            <person name="Sun Y."/>
            <person name="Gao Y."/>
            <person name="Yu Y."/>
        </authorList>
    </citation>
    <scope>NUCLEOTIDE SEQUENCE [LARGE SCALE GENOMIC DNA]</scope>
    <source>
        <tissue evidence="3">Muscle</tissue>
    </source>
</reference>
<keyword evidence="2" id="KW-0472">Membrane</keyword>
<feature type="transmembrane region" description="Helical" evidence="2">
    <location>
        <begin position="309"/>
        <end position="329"/>
    </location>
</feature>
<keyword evidence="2" id="KW-1133">Transmembrane helix</keyword>
<dbReference type="AlphaFoldDB" id="A0A3R7P598"/>
<keyword evidence="4" id="KW-1185">Reference proteome</keyword>